<keyword evidence="2" id="KW-1185">Reference proteome</keyword>
<proteinExistence type="predicted"/>
<evidence type="ECO:0000313" key="2">
    <source>
        <dbReference type="Proteomes" id="UP001164250"/>
    </source>
</evidence>
<gene>
    <name evidence="1" type="ORF">Patl1_17181</name>
</gene>
<reference evidence="2" key="1">
    <citation type="journal article" date="2023" name="G3 (Bethesda)">
        <title>Genome assembly and association tests identify interacting loci associated with vigor, precocity, and sex in interspecific pistachio rootstocks.</title>
        <authorList>
            <person name="Palmer W."/>
            <person name="Jacygrad E."/>
            <person name="Sagayaradj S."/>
            <person name="Cavanaugh K."/>
            <person name="Han R."/>
            <person name="Bertier L."/>
            <person name="Beede B."/>
            <person name="Kafkas S."/>
            <person name="Golino D."/>
            <person name="Preece J."/>
            <person name="Michelmore R."/>
        </authorList>
    </citation>
    <scope>NUCLEOTIDE SEQUENCE [LARGE SCALE GENOMIC DNA]</scope>
</reference>
<dbReference type="EMBL" id="CM047902">
    <property type="protein sequence ID" value="KAJ0095592.1"/>
    <property type="molecule type" value="Genomic_DNA"/>
</dbReference>
<evidence type="ECO:0000313" key="1">
    <source>
        <dbReference type="EMBL" id="KAJ0095592.1"/>
    </source>
</evidence>
<accession>A0ACC1B9K1</accession>
<protein>
    <submittedName>
        <fullName evidence="1">Uncharacterized protein</fullName>
    </submittedName>
</protein>
<comment type="caution">
    <text evidence="1">The sequence shown here is derived from an EMBL/GenBank/DDBJ whole genome shotgun (WGS) entry which is preliminary data.</text>
</comment>
<name>A0ACC1B9K1_9ROSI</name>
<sequence length="664" mass="73409">MEAETEQNDNATSQNDTSWSSTTNWTIADGSLVNSITFESCLSPTIDGDDDNQNSDENQTSKSPLVLYPPSPDQTPCEITINFARKHEVQQVYVRSTARVYEIYYASNLQSSNEYLCTVRCGVATRDEEVLHTPDIGEVTLTNQEGDGKESDEKRTKGESSSSTNEDGWVEVKDFDSPRFDNGNSPAGKFWYKDRREHNGVHCYKSYWVLMCLFGDVGRGGCPLDDFYEATAQITDADPCMSITVRLLSLQNKGCVFVDEIYVFGDPVEPADSENITSQTGNRDGSSLMAMFVPTLLQLSKARSVGRIQDDRILDAKEKQKMQEISSQATDLTNSANKIQQEVKLQETVGSAAIASQIEMPSRLSDGESKPDLSSSHDGKVLDHLVFRVSRIEDLLLRFEERMLKPLNSIEARLQHVEQQIEELNKKPQNSKLRCCTRFSAPEFSCHELDDFLDNNENNMPVSDEKGSPLCIPPEDGADLANASQSPSSPVVTGPEISHAADEEEDDELEAVADSSKEEPKRFLSVDDALASALAGLLSSTSAEPQKYTQALAIKAPDFSSEEDSNSGKKASREIKDGIATDPPIHYTVTDETECINDSVSTSSNIQFSESELEVIKSFDDHYLEDTEEAVDEKCWFNEEGKDDSQARGIQDAAASAGQGDYRD</sequence>
<organism evidence="1 2">
    <name type="scientific">Pistacia atlantica</name>
    <dbReference type="NCBI Taxonomy" id="434234"/>
    <lineage>
        <taxon>Eukaryota</taxon>
        <taxon>Viridiplantae</taxon>
        <taxon>Streptophyta</taxon>
        <taxon>Embryophyta</taxon>
        <taxon>Tracheophyta</taxon>
        <taxon>Spermatophyta</taxon>
        <taxon>Magnoliopsida</taxon>
        <taxon>eudicotyledons</taxon>
        <taxon>Gunneridae</taxon>
        <taxon>Pentapetalae</taxon>
        <taxon>rosids</taxon>
        <taxon>malvids</taxon>
        <taxon>Sapindales</taxon>
        <taxon>Anacardiaceae</taxon>
        <taxon>Pistacia</taxon>
    </lineage>
</organism>
<dbReference type="Proteomes" id="UP001164250">
    <property type="component" value="Chromosome 6"/>
</dbReference>